<sequence>MELIQLLGSRNKSDFAIYLGHTIAALGYRVLIADATNNSEYLHSYIQIEDNEHLYELQDVEILINTKNIQECVENLSNSNEALENFDYVIVDANDSSSIVNDWPKFQHVFYISDNTRSNITQDIDILNDYVDSTGKTILQRIHFESAYKIPNDYIDLLINNRVEFKLVEDPLEYDDQEHKLRNYMQHESSIPYAKLPKDYKRLLKAIVTELLNIGNKDFEASMRRGPLRMLFGRFKSKEQVTKRNEFTSEEDEVSQDGRTQPRLVLNNVSQGITTESNKSGDKMTGSEKTKEVVGG</sequence>
<dbReference type="EMBL" id="PHQY01000322">
    <property type="protein sequence ID" value="PJO44903.1"/>
    <property type="molecule type" value="Genomic_DNA"/>
</dbReference>
<protein>
    <recommendedName>
        <fullName evidence="4">AAA domain-containing protein</fullName>
    </recommendedName>
</protein>
<dbReference type="Gene3D" id="3.40.50.300">
    <property type="entry name" value="P-loop containing nucleotide triphosphate hydrolases"/>
    <property type="match status" value="1"/>
</dbReference>
<evidence type="ECO:0008006" key="4">
    <source>
        <dbReference type="Google" id="ProtNLM"/>
    </source>
</evidence>
<proteinExistence type="predicted"/>
<accession>A0A2M9Q9Z6</accession>
<organism evidence="2 3">
    <name type="scientific">Lysinibacillus xylanilyticus</name>
    <dbReference type="NCBI Taxonomy" id="582475"/>
    <lineage>
        <taxon>Bacteria</taxon>
        <taxon>Bacillati</taxon>
        <taxon>Bacillota</taxon>
        <taxon>Bacilli</taxon>
        <taxon>Bacillales</taxon>
        <taxon>Bacillaceae</taxon>
        <taxon>Lysinibacillus</taxon>
    </lineage>
</organism>
<dbReference type="RefSeq" id="WP_100542192.1">
    <property type="nucleotide sequence ID" value="NZ_PHQY01000322.1"/>
</dbReference>
<feature type="compositionally biased region" description="Basic and acidic residues" evidence="1">
    <location>
        <begin position="279"/>
        <end position="296"/>
    </location>
</feature>
<name>A0A2M9Q9Z6_9BACI</name>
<reference evidence="2 3" key="1">
    <citation type="submission" date="2017-11" db="EMBL/GenBank/DDBJ databases">
        <title>Bacterial isolate from king chilli rhizosphere.</title>
        <authorList>
            <person name="Takhelmayum P."/>
            <person name="Sarangthem I."/>
        </authorList>
    </citation>
    <scope>NUCLEOTIDE SEQUENCE [LARGE SCALE GENOMIC DNA]</scope>
    <source>
        <strain evidence="3">t26</strain>
    </source>
</reference>
<dbReference type="Proteomes" id="UP000232101">
    <property type="component" value="Unassembled WGS sequence"/>
</dbReference>
<dbReference type="InterPro" id="IPR027417">
    <property type="entry name" value="P-loop_NTPase"/>
</dbReference>
<gene>
    <name evidence="2" type="ORF">CWD94_04245</name>
</gene>
<dbReference type="SUPFAM" id="SSF52540">
    <property type="entry name" value="P-loop containing nucleoside triphosphate hydrolases"/>
    <property type="match status" value="1"/>
</dbReference>
<evidence type="ECO:0000313" key="3">
    <source>
        <dbReference type="Proteomes" id="UP000232101"/>
    </source>
</evidence>
<evidence type="ECO:0000313" key="2">
    <source>
        <dbReference type="EMBL" id="PJO44903.1"/>
    </source>
</evidence>
<feature type="compositionally biased region" description="Polar residues" evidence="1">
    <location>
        <begin position="267"/>
        <end position="278"/>
    </location>
</feature>
<dbReference type="AlphaFoldDB" id="A0A2M9Q9Z6"/>
<comment type="caution">
    <text evidence="2">The sequence shown here is derived from an EMBL/GenBank/DDBJ whole genome shotgun (WGS) entry which is preliminary data.</text>
</comment>
<feature type="region of interest" description="Disordered" evidence="1">
    <location>
        <begin position="242"/>
        <end position="296"/>
    </location>
</feature>
<evidence type="ECO:0000256" key="1">
    <source>
        <dbReference type="SAM" id="MobiDB-lite"/>
    </source>
</evidence>